<proteinExistence type="predicted"/>
<dbReference type="Gene3D" id="3.50.50.60">
    <property type="entry name" value="FAD/NAD(P)-binding domain"/>
    <property type="match status" value="1"/>
</dbReference>
<evidence type="ECO:0000256" key="3">
    <source>
        <dbReference type="PIRSR" id="PIRSR601613-1"/>
    </source>
</evidence>
<dbReference type="Gene3D" id="1.10.3110.10">
    <property type="entry name" value="protoporphyrinogen ix oxidase, domain 3"/>
    <property type="match status" value="1"/>
</dbReference>
<sequence length="441" mass="46280">MNPDVVVVGAGIAGLTAARTLAGAGRRVRVLEAACRIGGRMATVRTGGYLVDTGAEQISSSGYDTTWKLVRACGLAPPELLPRLGAGVSLWRGGRARSGVTRLSALVTGAGLERGARRDLFRLLRQSRRGFDTGRPERSPLGECTVAELGARLHPSLSAHLLQPVASGFLGWHPERSTAAPLLALLAAIGPSSAWRTYRDGMDTLARSLAEGLDVRISCEVDEVRAEDGGVLVRTTYGDIDARAAILCVPAPIARVLYQNPDPAAGAFLAACSFSPMLKVSYLLDRPLTPLGRPASMLLVPAAEDSTVSTILADHVKHPGRVPAGHGLISVLAAPGRVPDLLTSPDETIEHVLGQAAERFVPGLQRATVGTLVHRFRHGHPEATPEALRTRAAFEARLGAAVDYAGDWVRLQPNSEGAAEAGRSAAERVHARLGAGSAGAR</sequence>
<dbReference type="InterPro" id="IPR002937">
    <property type="entry name" value="Amino_oxidase"/>
</dbReference>
<comment type="caution">
    <text evidence="5">The sequence shown here is derived from an EMBL/GenBank/DDBJ whole genome shotgun (WGS) entry which is preliminary data.</text>
</comment>
<feature type="binding site" evidence="3">
    <location>
        <begin position="32"/>
        <end position="33"/>
    </location>
    <ligand>
        <name>FAD</name>
        <dbReference type="ChEBI" id="CHEBI:57692"/>
    </ligand>
</feature>
<dbReference type="SUPFAM" id="SSF54373">
    <property type="entry name" value="FAD-linked reductases, C-terminal domain"/>
    <property type="match status" value="1"/>
</dbReference>
<keyword evidence="2" id="KW-0560">Oxidoreductase</keyword>
<dbReference type="Gene3D" id="3.90.660.20">
    <property type="entry name" value="Protoporphyrinogen oxidase, mitochondrial, domain 2"/>
    <property type="match status" value="1"/>
</dbReference>
<evidence type="ECO:0000313" key="5">
    <source>
        <dbReference type="EMBL" id="PFG56744.1"/>
    </source>
</evidence>
<reference evidence="5 6" key="1">
    <citation type="submission" date="2017-10" db="EMBL/GenBank/DDBJ databases">
        <title>Sequencing the genomes of 1000 actinobacteria strains.</title>
        <authorList>
            <person name="Klenk H.-P."/>
        </authorList>
    </citation>
    <scope>NUCLEOTIDE SEQUENCE [LARGE SCALE GENOMIC DNA]</scope>
    <source>
        <strain evidence="5 6">DSM 46092</strain>
    </source>
</reference>
<comment type="cofactor">
    <cofactor evidence="1">
        <name>FAD</name>
        <dbReference type="ChEBI" id="CHEBI:57692"/>
    </cofactor>
</comment>
<dbReference type="InterPro" id="IPR001613">
    <property type="entry name" value="Flavin_amine_oxidase"/>
</dbReference>
<dbReference type="InterPro" id="IPR050464">
    <property type="entry name" value="Zeta_carotene_desat/Oxidored"/>
</dbReference>
<dbReference type="PANTHER" id="PTHR42923">
    <property type="entry name" value="PROTOPORPHYRINOGEN OXIDASE"/>
    <property type="match status" value="1"/>
</dbReference>
<dbReference type="GO" id="GO:0016491">
    <property type="term" value="F:oxidoreductase activity"/>
    <property type="evidence" value="ECO:0007669"/>
    <property type="project" value="UniProtKB-KW"/>
</dbReference>
<evidence type="ECO:0000256" key="2">
    <source>
        <dbReference type="ARBA" id="ARBA00023002"/>
    </source>
</evidence>
<name>A0A2A9FZ94_9PSEU</name>
<dbReference type="InterPro" id="IPR036188">
    <property type="entry name" value="FAD/NAD-bd_sf"/>
</dbReference>
<dbReference type="Pfam" id="PF01593">
    <property type="entry name" value="Amino_oxidase"/>
    <property type="match status" value="1"/>
</dbReference>
<dbReference type="SUPFAM" id="SSF51905">
    <property type="entry name" value="FAD/NAD(P)-binding domain"/>
    <property type="match status" value="1"/>
</dbReference>
<evidence type="ECO:0000259" key="4">
    <source>
        <dbReference type="Pfam" id="PF01593"/>
    </source>
</evidence>
<feature type="domain" description="Amine oxidase" evidence="4">
    <location>
        <begin position="12"/>
        <end position="429"/>
    </location>
</feature>
<organism evidence="5 6">
    <name type="scientific">Amycolatopsis sulphurea</name>
    <dbReference type="NCBI Taxonomy" id="76022"/>
    <lineage>
        <taxon>Bacteria</taxon>
        <taxon>Bacillati</taxon>
        <taxon>Actinomycetota</taxon>
        <taxon>Actinomycetes</taxon>
        <taxon>Pseudonocardiales</taxon>
        <taxon>Pseudonocardiaceae</taxon>
        <taxon>Amycolatopsis</taxon>
    </lineage>
</organism>
<accession>A0A2A9FZ94</accession>
<evidence type="ECO:0000313" key="6">
    <source>
        <dbReference type="Proteomes" id="UP000243542"/>
    </source>
</evidence>
<dbReference type="AlphaFoldDB" id="A0A2A9FZ94"/>
<dbReference type="PRINTS" id="PR00757">
    <property type="entry name" value="AMINEOXDASEF"/>
</dbReference>
<dbReference type="Proteomes" id="UP000243542">
    <property type="component" value="Unassembled WGS sequence"/>
</dbReference>
<dbReference type="RefSeq" id="WP_098509459.1">
    <property type="nucleotide sequence ID" value="NZ_JBIAKZ010000035.1"/>
</dbReference>
<evidence type="ECO:0000256" key="1">
    <source>
        <dbReference type="ARBA" id="ARBA00001974"/>
    </source>
</evidence>
<gene>
    <name evidence="5" type="ORF">ATK36_0265</name>
</gene>
<protein>
    <submittedName>
        <fullName evidence="5">Oxygen-dependent protoporphyrinogen oxidase</fullName>
    </submittedName>
</protein>
<feature type="binding site" evidence="3">
    <location>
        <position position="221"/>
    </location>
    <ligand>
        <name>FAD</name>
        <dbReference type="ChEBI" id="CHEBI:57692"/>
    </ligand>
</feature>
<keyword evidence="6" id="KW-1185">Reference proteome</keyword>
<dbReference type="EMBL" id="PDJK01000001">
    <property type="protein sequence ID" value="PFG56744.1"/>
    <property type="molecule type" value="Genomic_DNA"/>
</dbReference>